<dbReference type="Proteomes" id="UP000182658">
    <property type="component" value="Unassembled WGS sequence"/>
</dbReference>
<sequence length="393" mass="42924">MARQEDESLSLRRCHCRFPGYDCRLCIEEDRLRGTYAASPSYRMDQRGIRVAGGHDQPTFYIGASPEVYSSRERIIAHAAEHAGTSPSHRPTRTLQRSDFSTFQPVQRTHRVNGRDENSLNTPNLPLAPNEPTLLGLSGSNRSQYEFRDSVYGAPNQASEAGNGQIAQRSANWRSLTHPQDMAPSSPATTTDDARMTNSDIRALETPYAIDPSSPTQFPFSLLSLEEARRRQADDRARGAIDQTFITTTSASSRQVSVAGSSNHTVTAGSSFSAFLSQAHLPRMPGRRRAITRTTGQSDSFSSVMRAALDADIGQEQVPRAFLPGTTTATSTSSNARPAFLNPPPRIYPSASSSRYGNINDDDMELVPYGAGTAGIESATRSRGSFLGRRWSS</sequence>
<dbReference type="EMBL" id="KV875101">
    <property type="protein sequence ID" value="OIW25896.1"/>
    <property type="molecule type" value="Genomic_DNA"/>
</dbReference>
<gene>
    <name evidence="1" type="ORF">CONLIGDRAFT_635676</name>
</gene>
<dbReference type="InParanoid" id="A0A1J7J7Y4"/>
<keyword evidence="2" id="KW-1185">Reference proteome</keyword>
<feature type="non-terminal residue" evidence="1">
    <location>
        <position position="1"/>
    </location>
</feature>
<protein>
    <submittedName>
        <fullName evidence="1">Uncharacterized protein</fullName>
    </submittedName>
</protein>
<organism evidence="1 2">
    <name type="scientific">Coniochaeta ligniaria NRRL 30616</name>
    <dbReference type="NCBI Taxonomy" id="1408157"/>
    <lineage>
        <taxon>Eukaryota</taxon>
        <taxon>Fungi</taxon>
        <taxon>Dikarya</taxon>
        <taxon>Ascomycota</taxon>
        <taxon>Pezizomycotina</taxon>
        <taxon>Sordariomycetes</taxon>
        <taxon>Sordariomycetidae</taxon>
        <taxon>Coniochaetales</taxon>
        <taxon>Coniochaetaceae</taxon>
        <taxon>Coniochaeta</taxon>
    </lineage>
</organism>
<evidence type="ECO:0000313" key="1">
    <source>
        <dbReference type="EMBL" id="OIW25896.1"/>
    </source>
</evidence>
<reference evidence="1 2" key="1">
    <citation type="submission" date="2016-10" db="EMBL/GenBank/DDBJ databases">
        <title>Draft genome sequence of Coniochaeta ligniaria NRRL30616, a lignocellulolytic fungus for bioabatement of inhibitors in plant biomass hydrolysates.</title>
        <authorList>
            <consortium name="DOE Joint Genome Institute"/>
            <person name="Jimenez D.J."/>
            <person name="Hector R.E."/>
            <person name="Riley R."/>
            <person name="Sun H."/>
            <person name="Grigoriev I.V."/>
            <person name="Van Elsas J.D."/>
            <person name="Nichols N.N."/>
        </authorList>
    </citation>
    <scope>NUCLEOTIDE SEQUENCE [LARGE SCALE GENOMIC DNA]</scope>
    <source>
        <strain evidence="1 2">NRRL 30616</strain>
    </source>
</reference>
<evidence type="ECO:0000313" key="2">
    <source>
        <dbReference type="Proteomes" id="UP000182658"/>
    </source>
</evidence>
<dbReference type="AlphaFoldDB" id="A0A1J7J7Y4"/>
<name>A0A1J7J7Y4_9PEZI</name>
<proteinExistence type="predicted"/>
<accession>A0A1J7J7Y4</accession>
<dbReference type="OrthoDB" id="5244327at2759"/>